<dbReference type="PANTHER" id="PTHR23421">
    <property type="entry name" value="BETA-GALACTOSIDASE RELATED"/>
    <property type="match status" value="1"/>
</dbReference>
<sequence length="781" mass="88988">MNKFISLILIGLLAILTSSCNNNAKGTFEVGQNTFLLNGEPFVVKAAELHYPRIPREYWEHRIQMTKALGMNTICLYIFWNIHEPEEGQFDFTGNNDVAAFCRLARKHGMHVIVRPGPYVCAEWEMGGLPWWLLKKSDIKLRDNDPYFLERTRLFMNEVSKQLADLQITRGGNIIMFQVENEYGAYGTNKEYVANIRDIVRDAGLDEVPLFQCDWNSNFENNALDDLLWTINFGTGANIEDQFRRLKELRPESPLMCSEFWSGWFDHWGAKHETRSAEALVAGLKEMLDQNISFSLYMTHGGTSFGHWGGANFPNFSPTTTSYDYDAPINEYGRATEKYYQVRRLLEQYLPEGEQLPPVPDSIPTISIPEFELNENAVLFDNLPEPVRSEEVKSMEYFEQGWGSILYRTKLKESAARQTLVITEANDWTQVFINGERIAALSRLKGEGSAVLPPVKEGDVLDILVEAMGRMNFGKGIYDWKGITEKVELVTEDGTTELKGWEVYNIPVDYAFAKNKTYREEANTAGHPAYYRGTFTLDETGDTFLDMRNWSKGMVWVNGYAIGRYWHIGPQQALYVPGCWLKKGKNEVIVLDMASPEKPALNGLREPILDQLSLQGSAYAHRKAGEELNLSGEQAYYTGSFKPGNGWQHVKFGKQQIRYFCLESLNSHEGDNYAAIAELELLGEDGKPVSRQHWKVVYADSEETNSANNIASNVFDLQESTFWHTDYSTLNPGHPHHIVIDLGEDKVISGFSYLPRPESGKPGMIKDYRVYIKKTPFKLTQ</sequence>
<evidence type="ECO:0000256" key="7">
    <source>
        <dbReference type="SAM" id="SignalP"/>
    </source>
</evidence>
<evidence type="ECO:0000256" key="1">
    <source>
        <dbReference type="ARBA" id="ARBA00009809"/>
    </source>
</evidence>
<evidence type="ECO:0000256" key="3">
    <source>
        <dbReference type="ARBA" id="ARBA00022801"/>
    </source>
</evidence>
<dbReference type="KEGG" id="psac:PSM36_0892"/>
<keyword evidence="4" id="KW-0325">Glycoprotein</keyword>
<dbReference type="InterPro" id="IPR017853">
    <property type="entry name" value="GH"/>
</dbReference>
<protein>
    <submittedName>
        <fullName evidence="9">Putative beta-galactosidase</fullName>
        <ecNumber evidence="9">3.2.1.23</ecNumber>
    </submittedName>
</protein>
<evidence type="ECO:0000256" key="6">
    <source>
        <dbReference type="RuleBase" id="RU003679"/>
    </source>
</evidence>
<dbReference type="RefSeq" id="WP_076929200.1">
    <property type="nucleotide sequence ID" value="NZ_LT605205.1"/>
</dbReference>
<keyword evidence="2 7" id="KW-0732">Signal</keyword>
<accession>A0A1R3T377</accession>
<feature type="signal peptide" evidence="7">
    <location>
        <begin position="1"/>
        <end position="24"/>
    </location>
</feature>
<dbReference type="Proteomes" id="UP000187464">
    <property type="component" value="Chromosome I"/>
</dbReference>
<dbReference type="InterPro" id="IPR048913">
    <property type="entry name" value="BetaGal_gal-bd"/>
</dbReference>
<dbReference type="PRINTS" id="PR00742">
    <property type="entry name" value="GLHYDRLASE35"/>
</dbReference>
<keyword evidence="10" id="KW-1185">Reference proteome</keyword>
<evidence type="ECO:0000313" key="9">
    <source>
        <dbReference type="EMBL" id="SCD19718.1"/>
    </source>
</evidence>
<feature type="domain" description="F5/8 type C" evidence="8">
    <location>
        <begin position="677"/>
        <end position="781"/>
    </location>
</feature>
<dbReference type="FunFam" id="3.20.20.80:FF:000017">
    <property type="entry name" value="Beta-galactosidase"/>
    <property type="match status" value="1"/>
</dbReference>
<reference evidence="9 10" key="1">
    <citation type="submission" date="2016-08" db="EMBL/GenBank/DDBJ databases">
        <authorList>
            <person name="Seilhamer J.J."/>
        </authorList>
    </citation>
    <scope>NUCLEOTIDE SEQUENCE [LARGE SCALE GENOMIC DNA]</scope>
    <source>
        <strain evidence="9">M3/6</strain>
    </source>
</reference>
<dbReference type="Gene3D" id="2.60.120.260">
    <property type="entry name" value="Galactose-binding domain-like"/>
    <property type="match status" value="4"/>
</dbReference>
<comment type="similarity">
    <text evidence="1 6">Belongs to the glycosyl hydrolase 35 family.</text>
</comment>
<dbReference type="InterPro" id="IPR048912">
    <property type="entry name" value="BetaGal1-like_ABD1"/>
</dbReference>
<dbReference type="Pfam" id="PF01301">
    <property type="entry name" value="Glyco_hydro_35"/>
    <property type="match status" value="1"/>
</dbReference>
<dbReference type="InterPro" id="IPR008979">
    <property type="entry name" value="Galactose-bd-like_sf"/>
</dbReference>
<dbReference type="SUPFAM" id="SSF51445">
    <property type="entry name" value="(Trans)glycosidases"/>
    <property type="match status" value="1"/>
</dbReference>
<proteinExistence type="inferred from homology"/>
<dbReference type="Pfam" id="PF00754">
    <property type="entry name" value="F5_F8_type_C"/>
    <property type="match status" value="1"/>
</dbReference>
<organism evidence="9 10">
    <name type="scientific">Proteiniphilum saccharofermentans</name>
    <dbReference type="NCBI Taxonomy" id="1642647"/>
    <lineage>
        <taxon>Bacteria</taxon>
        <taxon>Pseudomonadati</taxon>
        <taxon>Bacteroidota</taxon>
        <taxon>Bacteroidia</taxon>
        <taxon>Bacteroidales</taxon>
        <taxon>Dysgonomonadaceae</taxon>
        <taxon>Proteiniphilum</taxon>
    </lineage>
</organism>
<gene>
    <name evidence="9" type="ORF">PSM36_0892</name>
</gene>
<evidence type="ECO:0000256" key="4">
    <source>
        <dbReference type="ARBA" id="ARBA00023180"/>
    </source>
</evidence>
<feature type="chain" id="PRO_5013091187" evidence="7">
    <location>
        <begin position="25"/>
        <end position="781"/>
    </location>
</feature>
<dbReference type="PROSITE" id="PS51257">
    <property type="entry name" value="PROKAR_LIPOPROTEIN"/>
    <property type="match status" value="1"/>
</dbReference>
<dbReference type="SUPFAM" id="SSF49785">
    <property type="entry name" value="Galactose-binding domain-like"/>
    <property type="match status" value="2"/>
</dbReference>
<evidence type="ECO:0000256" key="2">
    <source>
        <dbReference type="ARBA" id="ARBA00022729"/>
    </source>
</evidence>
<dbReference type="Pfam" id="PF21467">
    <property type="entry name" value="BetaGal_gal-bd"/>
    <property type="match status" value="1"/>
</dbReference>
<dbReference type="EC" id="3.2.1.23" evidence="9"/>
<dbReference type="InterPro" id="IPR001944">
    <property type="entry name" value="Glycoside_Hdrlase_35"/>
</dbReference>
<keyword evidence="3 9" id="KW-0378">Hydrolase</keyword>
<dbReference type="Gene3D" id="3.20.20.80">
    <property type="entry name" value="Glycosidases"/>
    <property type="match status" value="1"/>
</dbReference>
<dbReference type="GO" id="GO:0005975">
    <property type="term" value="P:carbohydrate metabolic process"/>
    <property type="evidence" value="ECO:0007669"/>
    <property type="project" value="InterPro"/>
</dbReference>
<dbReference type="AlphaFoldDB" id="A0A1R3T377"/>
<evidence type="ECO:0000313" key="10">
    <source>
        <dbReference type="Proteomes" id="UP000187464"/>
    </source>
</evidence>
<dbReference type="Pfam" id="PF21317">
    <property type="entry name" value="BetaGal_ABD_1"/>
    <property type="match status" value="1"/>
</dbReference>
<name>A0A1R3T377_9BACT</name>
<dbReference type="STRING" id="1642647.PSM36_0892"/>
<evidence type="ECO:0000256" key="5">
    <source>
        <dbReference type="ARBA" id="ARBA00023295"/>
    </source>
</evidence>
<dbReference type="InterPro" id="IPR031330">
    <property type="entry name" value="Gly_Hdrlase_35_cat"/>
</dbReference>
<dbReference type="InterPro" id="IPR000421">
    <property type="entry name" value="FA58C"/>
</dbReference>
<evidence type="ECO:0000259" key="8">
    <source>
        <dbReference type="PROSITE" id="PS50022"/>
    </source>
</evidence>
<dbReference type="EMBL" id="LT605205">
    <property type="protein sequence ID" value="SCD19718.1"/>
    <property type="molecule type" value="Genomic_DNA"/>
</dbReference>
<dbReference type="GO" id="GO:0004565">
    <property type="term" value="F:beta-galactosidase activity"/>
    <property type="evidence" value="ECO:0007669"/>
    <property type="project" value="UniProtKB-EC"/>
</dbReference>
<dbReference type="PROSITE" id="PS50022">
    <property type="entry name" value="FA58C_3"/>
    <property type="match status" value="1"/>
</dbReference>
<keyword evidence="5 9" id="KW-0326">Glycosidase</keyword>